<evidence type="ECO:0000256" key="8">
    <source>
        <dbReference type="SAM" id="MobiDB-lite"/>
    </source>
</evidence>
<organism evidence="9 10">
    <name type="scientific">Anaeromyxobacter oryzae</name>
    <dbReference type="NCBI Taxonomy" id="2918170"/>
    <lineage>
        <taxon>Bacteria</taxon>
        <taxon>Pseudomonadati</taxon>
        <taxon>Myxococcota</taxon>
        <taxon>Myxococcia</taxon>
        <taxon>Myxococcales</taxon>
        <taxon>Cystobacterineae</taxon>
        <taxon>Anaeromyxobacteraceae</taxon>
        <taxon>Anaeromyxobacter</taxon>
    </lineage>
</organism>
<sequence length="456" mass="48560">MLVPLLLAVAQQPQASPPPAPPPPPDLRPALPGPSSARVLSLAEAERSALERQPQLAQARSTTEAASARADQARAPLLPQVSGTASYQRLTGNFVARPGSFPTTGGGTTTSRASWGTTDYYAFGLTASQLVWDFGQTSGRWRSAQALATAQRDSERATEVQVLLTVRAAFFGARAQRDLVHVASDTLANQEAHLRQVEGFVRAGTRPEVDLWQARTDRANAQVQLINAENAYAIARAQLNQAMGVTGSTDYEVASDTLPPVEEEDGIVDALVPEAERNRPDLVSLEEQARAQDLTAGALQGGYGPSLGISTGFTDAGPTIGSTVWNWNATATLTWNLFQGGLTRAQVQEARANGSAVRAEAEVLRQQIRVDVDQARLAVRAAKSSLGAANDALTNSKERLRQAERRYQLGVGSLIDLGDAQLAETAAAAQLVQAEFNLSTSRAQLLRALGREVQRG</sequence>
<gene>
    <name evidence="9" type="primary">tolC</name>
    <name evidence="9" type="ORF">AMOR_41360</name>
</gene>
<protein>
    <submittedName>
        <fullName evidence="9">Outer membrane protein TolC</fullName>
    </submittedName>
</protein>
<dbReference type="Gene3D" id="1.20.1600.10">
    <property type="entry name" value="Outer membrane efflux proteins (OEP)"/>
    <property type="match status" value="1"/>
</dbReference>
<dbReference type="RefSeq" id="WP_248362577.1">
    <property type="nucleotide sequence ID" value="NZ_AP025591.1"/>
</dbReference>
<feature type="compositionally biased region" description="Low complexity" evidence="8">
    <location>
        <begin position="1"/>
        <end position="14"/>
    </location>
</feature>
<evidence type="ECO:0000313" key="9">
    <source>
        <dbReference type="EMBL" id="BDG05140.1"/>
    </source>
</evidence>
<keyword evidence="10" id="KW-1185">Reference proteome</keyword>
<evidence type="ECO:0000256" key="4">
    <source>
        <dbReference type="ARBA" id="ARBA00022452"/>
    </source>
</evidence>
<keyword evidence="3" id="KW-0813">Transport</keyword>
<dbReference type="SUPFAM" id="SSF56954">
    <property type="entry name" value="Outer membrane efflux proteins (OEP)"/>
    <property type="match status" value="1"/>
</dbReference>
<dbReference type="EMBL" id="AP025591">
    <property type="protein sequence ID" value="BDG05140.1"/>
    <property type="molecule type" value="Genomic_DNA"/>
</dbReference>
<feature type="compositionally biased region" description="Pro residues" evidence="8">
    <location>
        <begin position="15"/>
        <end position="27"/>
    </location>
</feature>
<reference evidence="10" key="1">
    <citation type="journal article" date="2022" name="Int. J. Syst. Evol. Microbiol.">
        <title>Anaeromyxobacter oryzae sp. nov., Anaeromyxobacter diazotrophicus sp. nov. and Anaeromyxobacter paludicola sp. nov., isolated from paddy soils.</title>
        <authorList>
            <person name="Itoh H."/>
            <person name="Xu Z."/>
            <person name="Mise K."/>
            <person name="Masuda Y."/>
            <person name="Ushijima N."/>
            <person name="Hayakawa C."/>
            <person name="Shiratori Y."/>
            <person name="Senoo K."/>
        </authorList>
    </citation>
    <scope>NUCLEOTIDE SEQUENCE [LARGE SCALE GENOMIC DNA]</scope>
    <source>
        <strain evidence="10">Red232</strain>
    </source>
</reference>
<evidence type="ECO:0000256" key="2">
    <source>
        <dbReference type="ARBA" id="ARBA00007613"/>
    </source>
</evidence>
<evidence type="ECO:0000256" key="1">
    <source>
        <dbReference type="ARBA" id="ARBA00004442"/>
    </source>
</evidence>
<keyword evidence="4" id="KW-1134">Transmembrane beta strand</keyword>
<dbReference type="InterPro" id="IPR051906">
    <property type="entry name" value="TolC-like"/>
</dbReference>
<dbReference type="InterPro" id="IPR003423">
    <property type="entry name" value="OMP_efflux"/>
</dbReference>
<evidence type="ECO:0000256" key="6">
    <source>
        <dbReference type="ARBA" id="ARBA00023136"/>
    </source>
</evidence>
<dbReference type="Proteomes" id="UP001162891">
    <property type="component" value="Chromosome"/>
</dbReference>
<dbReference type="Pfam" id="PF02321">
    <property type="entry name" value="OEP"/>
    <property type="match status" value="2"/>
</dbReference>
<dbReference type="PANTHER" id="PTHR30026">
    <property type="entry name" value="OUTER MEMBRANE PROTEIN TOLC"/>
    <property type="match status" value="1"/>
</dbReference>
<evidence type="ECO:0000256" key="7">
    <source>
        <dbReference type="ARBA" id="ARBA00023237"/>
    </source>
</evidence>
<accession>A0ABM7X025</accession>
<feature type="compositionally biased region" description="Low complexity" evidence="8">
    <location>
        <begin position="57"/>
        <end position="75"/>
    </location>
</feature>
<dbReference type="PIRSF" id="PIRSF001892">
    <property type="entry name" value="CyaE"/>
    <property type="match status" value="1"/>
</dbReference>
<evidence type="ECO:0000256" key="3">
    <source>
        <dbReference type="ARBA" id="ARBA00022448"/>
    </source>
</evidence>
<proteinExistence type="inferred from homology"/>
<dbReference type="PANTHER" id="PTHR30026:SF21">
    <property type="entry name" value="SLR1270 PROTEIN"/>
    <property type="match status" value="1"/>
</dbReference>
<keyword evidence="6" id="KW-0472">Membrane</keyword>
<evidence type="ECO:0000256" key="5">
    <source>
        <dbReference type="ARBA" id="ARBA00022692"/>
    </source>
</evidence>
<evidence type="ECO:0000313" key="10">
    <source>
        <dbReference type="Proteomes" id="UP001162891"/>
    </source>
</evidence>
<name>A0ABM7X025_9BACT</name>
<dbReference type="InterPro" id="IPR028351">
    <property type="entry name" value="CyaE"/>
</dbReference>
<comment type="similarity">
    <text evidence="2">Belongs to the outer membrane factor (OMF) (TC 1.B.17) family.</text>
</comment>
<comment type="subcellular location">
    <subcellularLocation>
        <location evidence="1">Cell outer membrane</location>
    </subcellularLocation>
</comment>
<keyword evidence="5" id="KW-0812">Transmembrane</keyword>
<keyword evidence="7" id="KW-0998">Cell outer membrane</keyword>
<feature type="region of interest" description="Disordered" evidence="8">
    <location>
        <begin position="1"/>
        <end position="80"/>
    </location>
</feature>